<name>A0A178IDC3_9BACT</name>
<protein>
    <recommendedName>
        <fullName evidence="12">Riboflavin biosynthesis protein RibD</fullName>
    </recommendedName>
    <domain>
        <recommendedName>
            <fullName evidence="12">Diaminohydroxyphosphoribosylaminopyrimidine deaminase</fullName>
            <shortName evidence="12">DRAP deaminase</shortName>
            <ecNumber evidence="12">3.5.4.26</ecNumber>
        </recommendedName>
        <alternativeName>
            <fullName evidence="12">Riboflavin-specific deaminase</fullName>
        </alternativeName>
    </domain>
    <domain>
        <recommendedName>
            <fullName evidence="12">5-amino-6-(5-phosphoribosylamino)uracil reductase</fullName>
            <ecNumber evidence="12">1.1.1.193</ecNumber>
        </recommendedName>
        <alternativeName>
            <fullName evidence="12">HTP reductase</fullName>
        </alternativeName>
    </domain>
</protein>
<keyword evidence="6 12" id="KW-0686">Riboflavin biosynthesis</keyword>
<evidence type="ECO:0000256" key="9">
    <source>
        <dbReference type="ARBA" id="ARBA00022857"/>
    </source>
</evidence>
<evidence type="ECO:0000256" key="2">
    <source>
        <dbReference type="ARBA" id="ARBA00004882"/>
    </source>
</evidence>
<comment type="similarity">
    <text evidence="4 12">In the N-terminal section; belongs to the cytidine and deoxycytidylate deaminase family.</text>
</comment>
<keyword evidence="10 12" id="KW-0560">Oxidoreductase</keyword>
<dbReference type="EC" id="3.5.4.26" evidence="12"/>
<evidence type="ECO:0000256" key="7">
    <source>
        <dbReference type="ARBA" id="ARBA00022723"/>
    </source>
</evidence>
<dbReference type="InterPro" id="IPR016193">
    <property type="entry name" value="Cytidine_deaminase-like"/>
</dbReference>
<dbReference type="PIRSF" id="PIRSF006769">
    <property type="entry name" value="RibD"/>
    <property type="match status" value="1"/>
</dbReference>
<organism evidence="17 18">
    <name type="scientific">Termitidicoccus mucosus</name>
    <dbReference type="NCBI Taxonomy" id="1184151"/>
    <lineage>
        <taxon>Bacteria</taxon>
        <taxon>Pseudomonadati</taxon>
        <taxon>Verrucomicrobiota</taxon>
        <taxon>Opitutia</taxon>
        <taxon>Opitutales</taxon>
        <taxon>Opitutaceae</taxon>
        <taxon>Termitidicoccus</taxon>
    </lineage>
</organism>
<feature type="binding site" evidence="15">
    <location>
        <position position="65"/>
    </location>
    <ligand>
        <name>Zn(2+)</name>
        <dbReference type="ChEBI" id="CHEBI:29105"/>
        <note>catalytic</note>
    </ligand>
</feature>
<dbReference type="Proteomes" id="UP000078486">
    <property type="component" value="Unassembled WGS sequence"/>
</dbReference>
<evidence type="ECO:0000256" key="8">
    <source>
        <dbReference type="ARBA" id="ARBA00022833"/>
    </source>
</evidence>
<dbReference type="Pfam" id="PF00383">
    <property type="entry name" value="dCMP_cyt_deam_1"/>
    <property type="match status" value="1"/>
</dbReference>
<comment type="catalytic activity">
    <reaction evidence="12">
        <text>5-amino-6-(5-phospho-D-ribitylamino)uracil + NADP(+) = 5-amino-6-(5-phospho-D-ribosylamino)uracil + NADPH + H(+)</text>
        <dbReference type="Rhea" id="RHEA:17845"/>
        <dbReference type="ChEBI" id="CHEBI:15378"/>
        <dbReference type="ChEBI" id="CHEBI:57783"/>
        <dbReference type="ChEBI" id="CHEBI:58349"/>
        <dbReference type="ChEBI" id="CHEBI:58421"/>
        <dbReference type="ChEBI" id="CHEBI:58453"/>
        <dbReference type="EC" id="1.1.1.193"/>
    </reaction>
</comment>
<dbReference type="PANTHER" id="PTHR38011:SF7">
    <property type="entry name" value="2,5-DIAMINO-6-RIBOSYLAMINO-4(3H)-PYRIMIDINONE 5'-PHOSPHATE REDUCTASE"/>
    <property type="match status" value="1"/>
</dbReference>
<evidence type="ECO:0000256" key="5">
    <source>
        <dbReference type="ARBA" id="ARBA00007417"/>
    </source>
</evidence>
<evidence type="ECO:0000313" key="18">
    <source>
        <dbReference type="Proteomes" id="UP000078486"/>
    </source>
</evidence>
<accession>A0A178IDC3</accession>
<keyword evidence="7 12" id="KW-0479">Metal-binding</keyword>
<comment type="function">
    <text evidence="1 12">Converts 2,5-diamino-6-(ribosylamino)-4(3h)-pyrimidinone 5'-phosphate into 5-amino-6-(ribosylamino)-2,4(1h,3h)-pyrimidinedione 5'-phosphate.</text>
</comment>
<evidence type="ECO:0000256" key="13">
    <source>
        <dbReference type="PIRSR" id="PIRSR006769-1"/>
    </source>
</evidence>
<dbReference type="InterPro" id="IPR002125">
    <property type="entry name" value="CMP_dCMP_dom"/>
</dbReference>
<evidence type="ECO:0000256" key="11">
    <source>
        <dbReference type="ARBA" id="ARBA00023268"/>
    </source>
</evidence>
<dbReference type="AlphaFoldDB" id="A0A178IDC3"/>
<evidence type="ECO:0000256" key="14">
    <source>
        <dbReference type="PIRSR" id="PIRSR006769-2"/>
    </source>
</evidence>
<dbReference type="SUPFAM" id="SSF53597">
    <property type="entry name" value="Dihydrofolate reductase-like"/>
    <property type="match status" value="1"/>
</dbReference>
<dbReference type="GO" id="GO:0008703">
    <property type="term" value="F:5-amino-6-(5-phosphoribosylamino)uracil reductase activity"/>
    <property type="evidence" value="ECO:0007669"/>
    <property type="project" value="UniProtKB-EC"/>
</dbReference>
<dbReference type="InterPro" id="IPR050765">
    <property type="entry name" value="Riboflavin_Biosynth_HTPR"/>
</dbReference>
<dbReference type="Pfam" id="PF01872">
    <property type="entry name" value="RibD_C"/>
    <property type="match status" value="1"/>
</dbReference>
<reference evidence="17 18" key="1">
    <citation type="submission" date="2016-01" db="EMBL/GenBank/DDBJ databases">
        <title>High potential of lignocellulose degradation of a new Verrucomicrobia species.</title>
        <authorList>
            <person name="Wang Y."/>
            <person name="Shi Y."/>
            <person name="Qiu Z."/>
            <person name="Liu S."/>
            <person name="Yang H."/>
        </authorList>
    </citation>
    <scope>NUCLEOTIDE SEQUENCE [LARGE SCALE GENOMIC DNA]</scope>
    <source>
        <strain evidence="17 18">TSB47</strain>
    </source>
</reference>
<comment type="similarity">
    <text evidence="5 12">In the C-terminal section; belongs to the HTP reductase family.</text>
</comment>
<dbReference type="InterPro" id="IPR004794">
    <property type="entry name" value="Eubact_RibD"/>
</dbReference>
<dbReference type="PROSITE" id="PS51747">
    <property type="entry name" value="CYT_DCMP_DEAMINASES_2"/>
    <property type="match status" value="1"/>
</dbReference>
<dbReference type="InterPro" id="IPR016192">
    <property type="entry name" value="APOBEC/CMP_deaminase_Zn-bd"/>
</dbReference>
<keyword evidence="8 12" id="KW-0862">Zinc</keyword>
<comment type="caution">
    <text evidence="17">The sequence shown here is derived from an EMBL/GenBank/DDBJ whole genome shotgun (WGS) entry which is preliminary data.</text>
</comment>
<comment type="cofactor">
    <cofactor evidence="12 15">
        <name>Zn(2+)</name>
        <dbReference type="ChEBI" id="CHEBI:29105"/>
    </cofactor>
    <text evidence="12 15">Binds 1 zinc ion.</text>
</comment>
<comment type="catalytic activity">
    <reaction evidence="12">
        <text>2,5-diamino-6-hydroxy-4-(5-phosphoribosylamino)-pyrimidine + H2O + H(+) = 5-amino-6-(5-phospho-D-ribosylamino)uracil + NH4(+)</text>
        <dbReference type="Rhea" id="RHEA:21868"/>
        <dbReference type="ChEBI" id="CHEBI:15377"/>
        <dbReference type="ChEBI" id="CHEBI:15378"/>
        <dbReference type="ChEBI" id="CHEBI:28938"/>
        <dbReference type="ChEBI" id="CHEBI:58453"/>
        <dbReference type="ChEBI" id="CHEBI:58614"/>
        <dbReference type="EC" id="3.5.4.26"/>
    </reaction>
</comment>
<evidence type="ECO:0000256" key="6">
    <source>
        <dbReference type="ARBA" id="ARBA00022619"/>
    </source>
</evidence>
<keyword evidence="9 12" id="KW-0521">NADP</keyword>
<feature type="binding site" evidence="14">
    <location>
        <position position="220"/>
    </location>
    <ligand>
        <name>substrate</name>
    </ligand>
</feature>
<dbReference type="GO" id="GO:0009231">
    <property type="term" value="P:riboflavin biosynthetic process"/>
    <property type="evidence" value="ECO:0007669"/>
    <property type="project" value="UniProtKB-UniPathway"/>
</dbReference>
<evidence type="ECO:0000256" key="15">
    <source>
        <dbReference type="PIRSR" id="PIRSR006769-3"/>
    </source>
</evidence>
<evidence type="ECO:0000313" key="17">
    <source>
        <dbReference type="EMBL" id="OAM87157.1"/>
    </source>
</evidence>
<evidence type="ECO:0000256" key="1">
    <source>
        <dbReference type="ARBA" id="ARBA00002151"/>
    </source>
</evidence>
<feature type="active site" description="Proton donor" evidence="13">
    <location>
        <position position="67"/>
    </location>
</feature>
<sequence>MSTGHTRSPIDTSQLARHERHMRRALELARRGWGTTHPNPMVGALIVEDDAIVAEGWHAQDGGPHAERVALAALGRKPKPGATLYVTLEPCSTHGRTGACTDAIREAGIARVVAGATDPFAEHAGRGFQILRDAGIEVVSGVLEAECADLNLLFNHWVTARAPLVAAKSAITLDAKIATRTGESRWITGEPARADVMRWRRLFPSIAIGAGTLAKDNPRLTARIEGEEEWCPLRFVFDGLLRSMTDRSLPRLYTDEFRERTIVVTTPHGGLGYVRKLRDQGVQVWCLDSPTQRVPIAAFRQKCAEEKITGVYLEGGSQLVSEFLQERQLDYLFVYRAPLLFADERAKPVYTGLRTERLDQSLRLADVRHASFGDDQLMRGRVVYPEKIHFDETVFSLR</sequence>
<proteinExistence type="inferred from homology"/>
<feature type="binding site" evidence="15">
    <location>
        <position position="100"/>
    </location>
    <ligand>
        <name>Zn(2+)</name>
        <dbReference type="ChEBI" id="CHEBI:29105"/>
        <note>catalytic</note>
    </ligand>
</feature>
<dbReference type="GO" id="GO:0008270">
    <property type="term" value="F:zinc ion binding"/>
    <property type="evidence" value="ECO:0007669"/>
    <property type="project" value="InterPro"/>
</dbReference>
<keyword evidence="12" id="KW-0378">Hydrolase</keyword>
<evidence type="ECO:0000256" key="4">
    <source>
        <dbReference type="ARBA" id="ARBA00005259"/>
    </source>
</evidence>
<dbReference type="STRING" id="1184151.AW736_24335"/>
<comment type="pathway">
    <text evidence="2 12">Cofactor biosynthesis; riboflavin biosynthesis; 5-amino-6-(D-ribitylamino)uracil from GTP: step 2/4.</text>
</comment>
<evidence type="ECO:0000256" key="12">
    <source>
        <dbReference type="PIRNR" id="PIRNR006769"/>
    </source>
</evidence>
<feature type="binding site" evidence="14">
    <location>
        <position position="223"/>
    </location>
    <ligand>
        <name>substrate</name>
    </ligand>
</feature>
<feature type="binding site" evidence="14">
    <location>
        <position position="216"/>
    </location>
    <ligand>
        <name>NADP(+)</name>
        <dbReference type="ChEBI" id="CHEBI:58349"/>
    </ligand>
</feature>
<feature type="binding site" evidence="14">
    <location>
        <position position="212"/>
    </location>
    <ligand>
        <name>NADP(+)</name>
        <dbReference type="ChEBI" id="CHEBI:58349"/>
    </ligand>
</feature>
<keyword evidence="18" id="KW-1185">Reference proteome</keyword>
<keyword evidence="11" id="KW-0511">Multifunctional enzyme</keyword>
<dbReference type="Gene3D" id="3.40.430.10">
    <property type="entry name" value="Dihydrofolate Reductase, subunit A"/>
    <property type="match status" value="1"/>
</dbReference>
<dbReference type="EC" id="1.1.1.193" evidence="12"/>
<feature type="binding site" evidence="14">
    <location>
        <position position="170"/>
    </location>
    <ligand>
        <name>NADP(+)</name>
        <dbReference type="ChEBI" id="CHEBI:58349"/>
    </ligand>
</feature>
<feature type="binding site" evidence="15">
    <location>
        <position position="91"/>
    </location>
    <ligand>
        <name>Zn(2+)</name>
        <dbReference type="ChEBI" id="CHEBI:29105"/>
        <note>catalytic</note>
    </ligand>
</feature>
<dbReference type="GO" id="GO:0008835">
    <property type="term" value="F:diaminohydroxyphosphoribosylaminopyrimidine deaminase activity"/>
    <property type="evidence" value="ECO:0007669"/>
    <property type="project" value="UniProtKB-EC"/>
</dbReference>
<evidence type="ECO:0000259" key="16">
    <source>
        <dbReference type="PROSITE" id="PS51747"/>
    </source>
</evidence>
<dbReference type="InterPro" id="IPR002734">
    <property type="entry name" value="RibDG_C"/>
</dbReference>
<dbReference type="PROSITE" id="PS00903">
    <property type="entry name" value="CYT_DCMP_DEAMINASES_1"/>
    <property type="match status" value="1"/>
</dbReference>
<dbReference type="InterPro" id="IPR024072">
    <property type="entry name" value="DHFR-like_dom_sf"/>
</dbReference>
<feature type="binding site" evidence="14">
    <location>
        <position position="314"/>
    </location>
    <ligand>
        <name>substrate</name>
    </ligand>
</feature>
<dbReference type="UniPathway" id="UPA00275">
    <property type="reaction ID" value="UER00401"/>
</dbReference>
<comment type="pathway">
    <text evidence="3 12">Cofactor biosynthesis; riboflavin biosynthesis; 5-amino-6-(D-ribitylamino)uracil from GTP: step 3/4.</text>
</comment>
<dbReference type="RefSeq" id="WP_068772899.1">
    <property type="nucleotide sequence ID" value="NZ_CP109796.1"/>
</dbReference>
<evidence type="ECO:0000256" key="3">
    <source>
        <dbReference type="ARBA" id="ARBA00004910"/>
    </source>
</evidence>
<dbReference type="NCBIfam" id="TIGR00326">
    <property type="entry name" value="eubact_ribD"/>
    <property type="match status" value="1"/>
</dbReference>
<feature type="binding site" evidence="14">
    <location>
        <position position="200"/>
    </location>
    <ligand>
        <name>substrate</name>
    </ligand>
</feature>
<evidence type="ECO:0000256" key="10">
    <source>
        <dbReference type="ARBA" id="ARBA00023002"/>
    </source>
</evidence>
<dbReference type="SUPFAM" id="SSF53927">
    <property type="entry name" value="Cytidine deaminase-like"/>
    <property type="match status" value="1"/>
</dbReference>
<gene>
    <name evidence="17" type="ORF">AW736_24335</name>
</gene>
<feature type="binding site" evidence="14">
    <location>
        <position position="184"/>
    </location>
    <ligand>
        <name>substrate</name>
    </ligand>
</feature>
<dbReference type="CDD" id="cd01284">
    <property type="entry name" value="Riboflavin_deaminase-reductase"/>
    <property type="match status" value="1"/>
</dbReference>
<dbReference type="EMBL" id="LRRQ01000183">
    <property type="protein sequence ID" value="OAM87157.1"/>
    <property type="molecule type" value="Genomic_DNA"/>
</dbReference>
<dbReference type="Gene3D" id="3.40.140.10">
    <property type="entry name" value="Cytidine Deaminase, domain 2"/>
    <property type="match status" value="1"/>
</dbReference>
<feature type="domain" description="CMP/dCMP-type deaminase" evidence="16">
    <location>
        <begin position="16"/>
        <end position="128"/>
    </location>
</feature>
<dbReference type="PANTHER" id="PTHR38011">
    <property type="entry name" value="DIHYDROFOLATE REDUCTASE FAMILY PROTEIN (AFU_ORTHOLOGUE AFUA_8G06820)"/>
    <property type="match status" value="1"/>
</dbReference>
<feature type="binding site" evidence="14">
    <location>
        <position position="186"/>
    </location>
    <ligand>
        <name>NADP(+)</name>
        <dbReference type="ChEBI" id="CHEBI:58349"/>
    </ligand>
</feature>